<organism evidence="2 3">
    <name type="scientific">Ceratodon purpureus</name>
    <name type="common">Fire moss</name>
    <name type="synonym">Dicranum purpureum</name>
    <dbReference type="NCBI Taxonomy" id="3225"/>
    <lineage>
        <taxon>Eukaryota</taxon>
        <taxon>Viridiplantae</taxon>
        <taxon>Streptophyta</taxon>
        <taxon>Embryophyta</taxon>
        <taxon>Bryophyta</taxon>
        <taxon>Bryophytina</taxon>
        <taxon>Bryopsida</taxon>
        <taxon>Dicranidae</taxon>
        <taxon>Pseudoditrichales</taxon>
        <taxon>Ditrichaceae</taxon>
        <taxon>Ceratodon</taxon>
    </lineage>
</organism>
<name>A0A8T0IDA8_CERPU</name>
<comment type="caution">
    <text evidence="2">The sequence shown here is derived from an EMBL/GenBank/DDBJ whole genome shotgun (WGS) entry which is preliminary data.</text>
</comment>
<gene>
    <name evidence="2" type="ORF">KC19_4G208700</name>
</gene>
<reference evidence="2" key="1">
    <citation type="submission" date="2020-06" db="EMBL/GenBank/DDBJ databases">
        <title>WGS assembly of Ceratodon purpureus strain R40.</title>
        <authorList>
            <person name="Carey S.B."/>
            <person name="Jenkins J."/>
            <person name="Shu S."/>
            <person name="Lovell J.T."/>
            <person name="Sreedasyam A."/>
            <person name="Maumus F."/>
            <person name="Tiley G.P."/>
            <person name="Fernandez-Pozo N."/>
            <person name="Barry K."/>
            <person name="Chen C."/>
            <person name="Wang M."/>
            <person name="Lipzen A."/>
            <person name="Daum C."/>
            <person name="Saski C.A."/>
            <person name="Payton A.C."/>
            <person name="Mcbreen J.C."/>
            <person name="Conrad R.E."/>
            <person name="Kollar L.M."/>
            <person name="Olsson S."/>
            <person name="Huttunen S."/>
            <person name="Landis J.B."/>
            <person name="Wickett N.J."/>
            <person name="Johnson M.G."/>
            <person name="Rensing S.A."/>
            <person name="Grimwood J."/>
            <person name="Schmutz J."/>
            <person name="Mcdaniel S.F."/>
        </authorList>
    </citation>
    <scope>NUCLEOTIDE SEQUENCE</scope>
    <source>
        <strain evidence="2">R40</strain>
    </source>
</reference>
<feature type="chain" id="PRO_5035797786" evidence="1">
    <location>
        <begin position="21"/>
        <end position="54"/>
    </location>
</feature>
<sequence length="54" mass="6076">MHKDISFRFVLVGIVTYALWESWCSGCRNTAHTFRIGKKGENGRQAPEHGRAGV</sequence>
<keyword evidence="3" id="KW-1185">Reference proteome</keyword>
<keyword evidence="1" id="KW-0732">Signal</keyword>
<protein>
    <submittedName>
        <fullName evidence="2">Uncharacterized protein</fullName>
    </submittedName>
</protein>
<dbReference type="EMBL" id="CM026424">
    <property type="protein sequence ID" value="KAG0580897.1"/>
    <property type="molecule type" value="Genomic_DNA"/>
</dbReference>
<evidence type="ECO:0000313" key="3">
    <source>
        <dbReference type="Proteomes" id="UP000822688"/>
    </source>
</evidence>
<dbReference type="AlphaFoldDB" id="A0A8T0IDA8"/>
<accession>A0A8T0IDA8</accession>
<feature type="signal peptide" evidence="1">
    <location>
        <begin position="1"/>
        <end position="20"/>
    </location>
</feature>
<dbReference type="Proteomes" id="UP000822688">
    <property type="component" value="Chromosome 4"/>
</dbReference>
<evidence type="ECO:0000313" key="2">
    <source>
        <dbReference type="EMBL" id="KAG0580897.1"/>
    </source>
</evidence>
<evidence type="ECO:0000256" key="1">
    <source>
        <dbReference type="SAM" id="SignalP"/>
    </source>
</evidence>
<proteinExistence type="predicted"/>